<dbReference type="PANTHER" id="PTHR10015">
    <property type="entry name" value="HEAT SHOCK TRANSCRIPTION FACTOR"/>
    <property type="match status" value="1"/>
</dbReference>
<evidence type="ECO:0000256" key="1">
    <source>
        <dbReference type="ARBA" id="ARBA00004123"/>
    </source>
</evidence>
<dbReference type="Gene3D" id="1.10.10.10">
    <property type="entry name" value="Winged helix-like DNA-binding domain superfamily/Winged helix DNA-binding domain"/>
    <property type="match status" value="1"/>
</dbReference>
<dbReference type="GO" id="GO:0005634">
    <property type="term" value="C:nucleus"/>
    <property type="evidence" value="ECO:0007669"/>
    <property type="project" value="UniProtKB-SubCell"/>
</dbReference>
<evidence type="ECO:0000259" key="10">
    <source>
        <dbReference type="SMART" id="SM00415"/>
    </source>
</evidence>
<dbReference type="GO" id="GO:0006357">
    <property type="term" value="P:regulation of transcription by RNA polymerase II"/>
    <property type="evidence" value="ECO:0007669"/>
    <property type="project" value="TreeGrafter"/>
</dbReference>
<organism evidence="11">
    <name type="scientific">Lycoris longituba</name>
    <dbReference type="NCBI Taxonomy" id="272140"/>
    <lineage>
        <taxon>Eukaryota</taxon>
        <taxon>Viridiplantae</taxon>
        <taxon>Streptophyta</taxon>
        <taxon>Embryophyta</taxon>
        <taxon>Tracheophyta</taxon>
        <taxon>Spermatophyta</taxon>
        <taxon>Magnoliopsida</taxon>
        <taxon>Liliopsida</taxon>
        <taxon>Asparagales</taxon>
        <taxon>Amaryllidaceae</taxon>
        <taxon>Amaryllidoideae</taxon>
        <taxon>Lycoris</taxon>
    </lineage>
</organism>
<dbReference type="PANTHER" id="PTHR10015:SF285">
    <property type="entry name" value="HEAT STRESS TRANSCRIPTION FACTOR B-3"/>
    <property type="match status" value="1"/>
</dbReference>
<dbReference type="EMBL" id="GQ165998">
    <property type="protein sequence ID" value="ADG57968.1"/>
    <property type="molecule type" value="mRNA"/>
</dbReference>
<name>D6MKC1_9ASPA</name>
<evidence type="ECO:0000256" key="6">
    <source>
        <dbReference type="ARBA" id="ARBA00023242"/>
    </source>
</evidence>
<keyword evidence="8" id="KW-0175">Coiled coil</keyword>
<evidence type="ECO:0000256" key="7">
    <source>
        <dbReference type="RuleBase" id="RU004020"/>
    </source>
</evidence>
<feature type="domain" description="HSF-type DNA-binding" evidence="10">
    <location>
        <begin position="1"/>
        <end position="49"/>
    </location>
</feature>
<dbReference type="SUPFAM" id="SSF46785">
    <property type="entry name" value="Winged helix' DNA-binding domain"/>
    <property type="match status" value="1"/>
</dbReference>
<comment type="similarity">
    <text evidence="7">Belongs to the HSF family.</text>
</comment>
<evidence type="ECO:0000256" key="8">
    <source>
        <dbReference type="SAM" id="Coils"/>
    </source>
</evidence>
<feature type="compositionally biased region" description="Polar residues" evidence="9">
    <location>
        <begin position="52"/>
        <end position="65"/>
    </location>
</feature>
<evidence type="ECO:0000256" key="9">
    <source>
        <dbReference type="SAM" id="MobiDB-lite"/>
    </source>
</evidence>
<dbReference type="GO" id="GO:0000978">
    <property type="term" value="F:RNA polymerase II cis-regulatory region sequence-specific DNA binding"/>
    <property type="evidence" value="ECO:0007669"/>
    <property type="project" value="TreeGrafter"/>
</dbReference>
<evidence type="ECO:0000256" key="2">
    <source>
        <dbReference type="ARBA" id="ARBA00011233"/>
    </source>
</evidence>
<accession>D6MKC1</accession>
<evidence type="ECO:0000256" key="3">
    <source>
        <dbReference type="ARBA" id="ARBA00022553"/>
    </source>
</evidence>
<evidence type="ECO:0000256" key="4">
    <source>
        <dbReference type="ARBA" id="ARBA00023016"/>
    </source>
</evidence>
<keyword evidence="6" id="KW-0539">Nucleus</keyword>
<keyword evidence="3" id="KW-0597">Phosphoprotein</keyword>
<comment type="subunit">
    <text evidence="2">Homotrimer.</text>
</comment>
<keyword evidence="4" id="KW-0346">Stress response</keyword>
<dbReference type="Pfam" id="PF00447">
    <property type="entry name" value="HSF_DNA-bind"/>
    <property type="match status" value="1"/>
</dbReference>
<feature type="coiled-coil region" evidence="8">
    <location>
        <begin position="91"/>
        <end position="118"/>
    </location>
</feature>
<feature type="non-terminal residue" evidence="11">
    <location>
        <position position="1"/>
    </location>
</feature>
<dbReference type="GO" id="GO:0003700">
    <property type="term" value="F:DNA-binding transcription factor activity"/>
    <property type="evidence" value="ECO:0007669"/>
    <property type="project" value="InterPro"/>
</dbReference>
<dbReference type="InterPro" id="IPR000232">
    <property type="entry name" value="HSF_DNA-bd"/>
</dbReference>
<sequence length="214" mass="24156">TRFKHNNFSSFVRQLNTYGFRKVVPDRWEFANDSFRRGDRDLLCEIRRRKAPSNSSSAQKSNKTGTTLISTPTSSSTSSPPLPSPPPFEDLVNLSNENEKLKKDNQILNNELTQAKKQCEQLLSFLSKYGRVNDINAILLMKEAALAGVDIKNTDQEAKKNIEEDKKEKNAACLKLFGVILNATTSGSRKRGRCEDGSAREAKWMRMNSHKVCN</sequence>
<protein>
    <submittedName>
        <fullName evidence="11">Transcription factor</fullName>
    </submittedName>
</protein>
<dbReference type="SMART" id="SM00415">
    <property type="entry name" value="HSF"/>
    <property type="match status" value="1"/>
</dbReference>
<evidence type="ECO:0000313" key="11">
    <source>
        <dbReference type="EMBL" id="ADG57968.1"/>
    </source>
</evidence>
<dbReference type="AlphaFoldDB" id="D6MKC1"/>
<comment type="subcellular location">
    <subcellularLocation>
        <location evidence="1">Nucleus</location>
    </subcellularLocation>
</comment>
<feature type="compositionally biased region" description="Low complexity" evidence="9">
    <location>
        <begin position="66"/>
        <end position="79"/>
    </location>
</feature>
<proteinExistence type="evidence at transcript level"/>
<reference evidence="11" key="1">
    <citation type="submission" date="2009-05" db="EMBL/GenBank/DDBJ databases">
        <authorList>
            <person name="Huang M."/>
            <person name="He Q."/>
            <person name="Zhang L."/>
            <person name="Cui S."/>
            <person name="Wang M."/>
            <person name="Zhou Y."/>
        </authorList>
    </citation>
    <scope>NUCLEOTIDE SEQUENCE</scope>
</reference>
<keyword evidence="5" id="KW-0238">DNA-binding</keyword>
<reference evidence="11" key="2">
    <citation type="journal article" date="2010" name="Genomics">
        <title>Analysis of floral transcription factors from Lycoris longituba.</title>
        <authorList>
            <person name="He Q.L."/>
            <person name="Cui S.J."/>
            <person name="Gu J.L."/>
            <person name="Zhang H."/>
            <person name="Wang M.X."/>
            <person name="Zhou Y."/>
            <person name="Zhang L."/>
            <person name="Huang M.R."/>
        </authorList>
    </citation>
    <scope>NUCLEOTIDE SEQUENCE</scope>
</reference>
<dbReference type="InterPro" id="IPR036388">
    <property type="entry name" value="WH-like_DNA-bd_sf"/>
</dbReference>
<feature type="region of interest" description="Disordered" evidence="9">
    <location>
        <begin position="48"/>
        <end position="90"/>
    </location>
</feature>
<evidence type="ECO:0000256" key="5">
    <source>
        <dbReference type="ARBA" id="ARBA00023125"/>
    </source>
</evidence>
<dbReference type="InterPro" id="IPR036390">
    <property type="entry name" value="WH_DNA-bd_sf"/>
</dbReference>